<dbReference type="EMBL" id="MVBO01000004">
    <property type="protein sequence ID" value="OZJ06386.1"/>
    <property type="molecule type" value="Genomic_DNA"/>
</dbReference>
<evidence type="ECO:0000313" key="10">
    <source>
        <dbReference type="Proteomes" id="UP000242875"/>
    </source>
</evidence>
<dbReference type="GO" id="GO:0008270">
    <property type="term" value="F:zinc ion binding"/>
    <property type="evidence" value="ECO:0007669"/>
    <property type="project" value="UniProtKB-KW"/>
</dbReference>
<evidence type="ECO:0000256" key="4">
    <source>
        <dbReference type="ARBA" id="ARBA00022833"/>
    </source>
</evidence>
<name>A0A261Y6Y3_9FUNG</name>
<accession>A0A261Y6Y3</accession>
<feature type="region of interest" description="Disordered" evidence="7">
    <location>
        <begin position="836"/>
        <end position="855"/>
    </location>
</feature>
<gene>
    <name evidence="9" type="ORF">BZG36_00674</name>
</gene>
<feature type="compositionally biased region" description="Low complexity" evidence="7">
    <location>
        <begin position="741"/>
        <end position="754"/>
    </location>
</feature>
<dbReference type="PANTHER" id="PTHR46174:SF1">
    <property type="entry name" value="CXXC-TYPE ZINC FINGER PROTEIN 1"/>
    <property type="match status" value="1"/>
</dbReference>
<feature type="compositionally biased region" description="Polar residues" evidence="7">
    <location>
        <begin position="91"/>
        <end position="103"/>
    </location>
</feature>
<organism evidence="9 10">
    <name type="scientific">Bifiguratus adelaidae</name>
    <dbReference type="NCBI Taxonomy" id="1938954"/>
    <lineage>
        <taxon>Eukaryota</taxon>
        <taxon>Fungi</taxon>
        <taxon>Fungi incertae sedis</taxon>
        <taxon>Mucoromycota</taxon>
        <taxon>Mucoromycotina</taxon>
        <taxon>Endogonomycetes</taxon>
        <taxon>Endogonales</taxon>
        <taxon>Endogonales incertae sedis</taxon>
        <taxon>Bifiguratus</taxon>
    </lineage>
</organism>
<feature type="compositionally biased region" description="Polar residues" evidence="7">
    <location>
        <begin position="838"/>
        <end position="855"/>
    </location>
</feature>
<feature type="region of interest" description="Disordered" evidence="7">
    <location>
        <begin position="281"/>
        <end position="304"/>
    </location>
</feature>
<dbReference type="InterPro" id="IPR019786">
    <property type="entry name" value="Zinc_finger_PHD-type_CS"/>
</dbReference>
<evidence type="ECO:0000313" key="9">
    <source>
        <dbReference type="EMBL" id="OZJ06386.1"/>
    </source>
</evidence>
<keyword evidence="4" id="KW-0862">Zinc</keyword>
<comment type="subcellular location">
    <subcellularLocation>
        <location evidence="1">Nucleus</location>
    </subcellularLocation>
</comment>
<protein>
    <recommendedName>
        <fullName evidence="8">PHD-type domain-containing protein</fullName>
    </recommendedName>
</protein>
<keyword evidence="5" id="KW-0539">Nucleus</keyword>
<feature type="region of interest" description="Disordered" evidence="7">
    <location>
        <begin position="378"/>
        <end position="429"/>
    </location>
</feature>
<feature type="domain" description="PHD-type" evidence="8">
    <location>
        <begin position="200"/>
        <end position="249"/>
    </location>
</feature>
<dbReference type="PROSITE" id="PS50016">
    <property type="entry name" value="ZF_PHD_2"/>
    <property type="match status" value="1"/>
</dbReference>
<dbReference type="InterPro" id="IPR019787">
    <property type="entry name" value="Znf_PHD-finger"/>
</dbReference>
<evidence type="ECO:0000259" key="8">
    <source>
        <dbReference type="PROSITE" id="PS50016"/>
    </source>
</evidence>
<dbReference type="InterPro" id="IPR013083">
    <property type="entry name" value="Znf_RING/FYVE/PHD"/>
</dbReference>
<dbReference type="InterPro" id="IPR011011">
    <property type="entry name" value="Znf_FYVE_PHD"/>
</dbReference>
<keyword evidence="3 6" id="KW-0863">Zinc-finger</keyword>
<sequence length="1022" mass="111259">MGTGTDAWKVPVQKKSFRKSSADPVKDRTSKSDLTDQDDSSEQEQTDEDDEDMADVEYKDRSKARRHGNRTPSTMSATPRSKRSRVKPSSNTPTHITFSPTTQFNIHSLSISNQPARSGREFRNGGAVANNEMVTAIKSRHRRPSHLGLSTLNSSDNTSHDTPSQHITEDKDSKTTMAKRKSKDNVPPKLSHTTPDEEDQVYCICRKGYNGKEFMLACDDCGDWFHGRCVKVTAKTVPKHWLCPKCVAKAAALEMINASRKHGGKARPQPNLAAVLAQFTPPGSQPAKAHESLPMPTPTSSFTSTITKTIPSARIVDDDEDADLEDDDLCMICEFECTCGTKSSVAKNSVANLPPVQQEELQKSAKTPAGRIDDDHQAQVDHQVHKASKAEGAKETPPKAPAESDSEESEIDIVGSDDDDDDEDAAAAFNRQLRMAAIALAQADSSESDGNGSDSDRDLALILAAESSDSEIDQDQVDGRNIEEEEEEDEEDGFSDLNIALEQESAAYAFQRSDSSSPYESDVESDSDGAISVASHRSASSSSSGNISDFSLTSIINSGDIEIYEHRQEPKMDMAWDGSIAGWAMNASGESTDYEGGDDSDGEWPFDMSDAEVPAGWSEYEDDDEEDGMYDELQVQLDPMNQGTPIQDANDEIEVTLDTELLQLRRVYTDLGTDTGITNRFSSQGVSAPTALLSPDDFSAALASVGFDAGLLTMDPESHLEDIGVPVSTATSNPIQPPQPSTTRSTPSPKLSDTPMPPPPPLPSTSCVVPLPNYKPSAPTSNSLANPIPIPPMSALTQMRSAMADPSPGGSTAVPMHTVRSSELISPQFSMPRAILPKTSNGTSPSSHTQSSLTTSFAKAHDDVAQTLEGLPMPTLASWQQQDSDVTSMDSPTAVTLEELMDTSRLYHQGSRSPTPGHEDQKYLEQLQRWERIPIGMFRRRRPSGADVMEVEIGAALKEGIKGHTVDKTLYSALKRYPTKVTKRKKRRRQKQYHDFTQPPSSACPTPLYSPLFGAVRHDERV</sequence>
<dbReference type="OrthoDB" id="436852at2759"/>
<feature type="region of interest" description="Disordered" evidence="7">
    <location>
        <begin position="138"/>
        <end position="195"/>
    </location>
</feature>
<comment type="caution">
    <text evidence="9">The sequence shown here is derived from an EMBL/GenBank/DDBJ whole genome shotgun (WGS) entry which is preliminary data.</text>
</comment>
<proteinExistence type="predicted"/>
<dbReference type="Gene3D" id="3.30.40.10">
    <property type="entry name" value="Zinc/RING finger domain, C3HC4 (zinc finger)"/>
    <property type="match status" value="1"/>
</dbReference>
<evidence type="ECO:0000256" key="1">
    <source>
        <dbReference type="ARBA" id="ARBA00004123"/>
    </source>
</evidence>
<feature type="region of interest" description="Disordered" evidence="7">
    <location>
        <begin position="1"/>
        <end position="103"/>
    </location>
</feature>
<dbReference type="Pfam" id="PF00628">
    <property type="entry name" value="PHD"/>
    <property type="match status" value="1"/>
</dbReference>
<dbReference type="PANTHER" id="PTHR46174">
    <property type="entry name" value="CXXC-TYPE ZINC FINGER PROTEIN 1"/>
    <property type="match status" value="1"/>
</dbReference>
<feature type="region of interest" description="Disordered" evidence="7">
    <location>
        <begin position="442"/>
        <end position="551"/>
    </location>
</feature>
<dbReference type="Proteomes" id="UP000242875">
    <property type="component" value="Unassembled WGS sequence"/>
</dbReference>
<feature type="compositionally biased region" description="Acidic residues" evidence="7">
    <location>
        <begin position="483"/>
        <end position="494"/>
    </location>
</feature>
<feature type="compositionally biased region" description="Basic and acidic residues" evidence="7">
    <location>
        <begin position="378"/>
        <end position="397"/>
    </location>
</feature>
<feature type="compositionally biased region" description="Basic residues" evidence="7">
    <location>
        <begin position="980"/>
        <end position="991"/>
    </location>
</feature>
<dbReference type="PROSITE" id="PS01359">
    <property type="entry name" value="ZF_PHD_1"/>
    <property type="match status" value="1"/>
</dbReference>
<reference evidence="9 10" key="1">
    <citation type="journal article" date="2017" name="Mycologia">
        <title>Bifiguratus adelaidae, gen. et sp. nov., a new member of Mucoromycotina in endophytic and soil-dwelling habitats.</title>
        <authorList>
            <person name="Torres-Cruz T.J."/>
            <person name="Billingsley Tobias T.L."/>
            <person name="Almatruk M."/>
            <person name="Hesse C."/>
            <person name="Kuske C.R."/>
            <person name="Desiro A."/>
            <person name="Benucci G.M."/>
            <person name="Bonito G."/>
            <person name="Stajich J.E."/>
            <person name="Dunlap C."/>
            <person name="Arnold A.E."/>
            <person name="Porras-Alfaro A."/>
        </authorList>
    </citation>
    <scope>NUCLEOTIDE SEQUENCE [LARGE SCALE GENOMIC DNA]</scope>
    <source>
        <strain evidence="9 10">AZ0501</strain>
    </source>
</reference>
<feature type="compositionally biased region" description="Polar residues" evidence="7">
    <location>
        <begin position="148"/>
        <end position="166"/>
    </location>
</feature>
<evidence type="ECO:0000256" key="6">
    <source>
        <dbReference type="PROSITE-ProRule" id="PRU00146"/>
    </source>
</evidence>
<feature type="compositionally biased region" description="Low complexity" evidence="7">
    <location>
        <begin position="532"/>
        <end position="551"/>
    </location>
</feature>
<feature type="compositionally biased region" description="Basic and acidic residues" evidence="7">
    <location>
        <begin position="20"/>
        <end position="34"/>
    </location>
</feature>
<keyword evidence="10" id="KW-1185">Reference proteome</keyword>
<evidence type="ECO:0000256" key="2">
    <source>
        <dbReference type="ARBA" id="ARBA00022723"/>
    </source>
</evidence>
<feature type="compositionally biased region" description="Low complexity" evidence="7">
    <location>
        <begin position="444"/>
        <end position="453"/>
    </location>
</feature>
<dbReference type="InterPro" id="IPR001965">
    <property type="entry name" value="Znf_PHD"/>
</dbReference>
<feature type="compositionally biased region" description="Acidic residues" evidence="7">
    <location>
        <begin position="35"/>
        <end position="55"/>
    </location>
</feature>
<dbReference type="AlphaFoldDB" id="A0A261Y6Y3"/>
<dbReference type="SUPFAM" id="SSF57903">
    <property type="entry name" value="FYVE/PHD zinc finger"/>
    <property type="match status" value="1"/>
</dbReference>
<feature type="compositionally biased region" description="Acidic residues" evidence="7">
    <location>
        <begin position="404"/>
        <end position="425"/>
    </location>
</feature>
<dbReference type="InterPro" id="IPR037869">
    <property type="entry name" value="Spp1/CFP1"/>
</dbReference>
<feature type="region of interest" description="Disordered" evidence="7">
    <location>
        <begin position="980"/>
        <end position="1022"/>
    </location>
</feature>
<dbReference type="GO" id="GO:0045893">
    <property type="term" value="P:positive regulation of DNA-templated transcription"/>
    <property type="evidence" value="ECO:0007669"/>
    <property type="project" value="TreeGrafter"/>
</dbReference>
<dbReference type="SMART" id="SM00249">
    <property type="entry name" value="PHD"/>
    <property type="match status" value="1"/>
</dbReference>
<evidence type="ECO:0000256" key="7">
    <source>
        <dbReference type="SAM" id="MobiDB-lite"/>
    </source>
</evidence>
<feature type="region of interest" description="Disordered" evidence="7">
    <location>
        <begin position="727"/>
        <end position="792"/>
    </location>
</feature>
<evidence type="ECO:0000256" key="5">
    <source>
        <dbReference type="ARBA" id="ARBA00023242"/>
    </source>
</evidence>
<dbReference type="GO" id="GO:0048188">
    <property type="term" value="C:Set1C/COMPASS complex"/>
    <property type="evidence" value="ECO:0007669"/>
    <property type="project" value="InterPro"/>
</dbReference>
<evidence type="ECO:0000256" key="3">
    <source>
        <dbReference type="ARBA" id="ARBA00022771"/>
    </source>
</evidence>
<keyword evidence="2" id="KW-0479">Metal-binding</keyword>